<dbReference type="InterPro" id="IPR037068">
    <property type="entry name" value="DNA_primase_core_N_sf"/>
</dbReference>
<dbReference type="GO" id="GO:0000428">
    <property type="term" value="C:DNA-directed RNA polymerase complex"/>
    <property type="evidence" value="ECO:0007669"/>
    <property type="project" value="UniProtKB-KW"/>
</dbReference>
<dbReference type="GO" id="GO:0003677">
    <property type="term" value="F:DNA binding"/>
    <property type="evidence" value="ECO:0007669"/>
    <property type="project" value="UniProtKB-KW"/>
</dbReference>
<evidence type="ECO:0000256" key="13">
    <source>
        <dbReference type="PIRNR" id="PIRNR002811"/>
    </source>
</evidence>
<keyword evidence="8 13" id="KW-0862">Zinc</keyword>
<dbReference type="SMART" id="SM00400">
    <property type="entry name" value="ZnF_CHCC"/>
    <property type="match status" value="1"/>
</dbReference>
<dbReference type="GO" id="GO:0005737">
    <property type="term" value="C:cytoplasm"/>
    <property type="evidence" value="ECO:0007669"/>
    <property type="project" value="TreeGrafter"/>
</dbReference>
<dbReference type="InterPro" id="IPR006295">
    <property type="entry name" value="DNA_primase_DnaG"/>
</dbReference>
<keyword evidence="7 14" id="KW-0863">Zinc-finger</keyword>
<keyword evidence="10 12" id="KW-0238">DNA-binding</keyword>
<gene>
    <name evidence="12" type="primary">dnaG</name>
    <name evidence="16" type="ORF">A3J15_00905</name>
</gene>
<dbReference type="Pfam" id="PF01807">
    <property type="entry name" value="Zn_ribbon_DnaG"/>
    <property type="match status" value="1"/>
</dbReference>
<evidence type="ECO:0000256" key="2">
    <source>
        <dbReference type="ARBA" id="ARBA00022515"/>
    </source>
</evidence>
<comment type="similarity">
    <text evidence="12 13">Belongs to the DnaG primase family.</text>
</comment>
<comment type="subunit">
    <text evidence="12">Monomer. Interacts with DnaB.</text>
</comment>
<comment type="caution">
    <text evidence="12">Lacks conserved residue(s) required for the propagation of feature annotation.</text>
</comment>
<dbReference type="InterPro" id="IPR002694">
    <property type="entry name" value="Znf_CHC2"/>
</dbReference>
<dbReference type="GO" id="GO:0003899">
    <property type="term" value="F:DNA-directed RNA polymerase activity"/>
    <property type="evidence" value="ECO:0007669"/>
    <property type="project" value="UniProtKB-UniRule"/>
</dbReference>
<evidence type="ECO:0000256" key="11">
    <source>
        <dbReference type="ARBA" id="ARBA00023163"/>
    </source>
</evidence>
<dbReference type="Gene3D" id="1.10.860.10">
    <property type="entry name" value="DNAb Helicase, Chain A"/>
    <property type="match status" value="1"/>
</dbReference>
<dbReference type="Gene3D" id="3.90.980.10">
    <property type="entry name" value="DNA primase, catalytic core, N-terminal domain"/>
    <property type="match status" value="1"/>
</dbReference>
<protein>
    <recommendedName>
        <fullName evidence="12 13">DNA primase</fullName>
        <ecNumber evidence="12">2.7.7.101</ecNumber>
    </recommendedName>
</protein>
<dbReference type="EC" id="2.7.7.101" evidence="12"/>
<evidence type="ECO:0000256" key="4">
    <source>
        <dbReference type="ARBA" id="ARBA00022695"/>
    </source>
</evidence>
<evidence type="ECO:0000259" key="15">
    <source>
        <dbReference type="PROSITE" id="PS50880"/>
    </source>
</evidence>
<keyword evidence="6 13" id="KW-0479">Metal-binding</keyword>
<comment type="catalytic activity">
    <reaction evidence="12">
        <text>ssDNA + n NTP = ssDNA/pppN(pN)n-1 hybrid + (n-1) diphosphate.</text>
        <dbReference type="EC" id="2.7.7.101"/>
    </reaction>
</comment>
<dbReference type="PROSITE" id="PS50880">
    <property type="entry name" value="TOPRIM"/>
    <property type="match status" value="1"/>
</dbReference>
<dbReference type="STRING" id="1802074.A3J15_00905"/>
<evidence type="ECO:0000256" key="6">
    <source>
        <dbReference type="ARBA" id="ARBA00022723"/>
    </source>
</evidence>
<feature type="zinc finger region" description="CHC2-type" evidence="14">
    <location>
        <begin position="45"/>
        <end position="70"/>
    </location>
</feature>
<evidence type="ECO:0000256" key="7">
    <source>
        <dbReference type="ARBA" id="ARBA00022771"/>
    </source>
</evidence>
<dbReference type="NCBIfam" id="TIGR01391">
    <property type="entry name" value="dnaG"/>
    <property type="match status" value="1"/>
</dbReference>
<keyword evidence="1 12" id="KW-0240">DNA-directed RNA polymerase</keyword>
<evidence type="ECO:0000256" key="14">
    <source>
        <dbReference type="PIRSR" id="PIRSR002811-1"/>
    </source>
</evidence>
<feature type="domain" description="Toprim" evidence="15">
    <location>
        <begin position="264"/>
        <end position="345"/>
    </location>
</feature>
<dbReference type="HAMAP" id="MF_00974">
    <property type="entry name" value="DNA_primase_DnaG"/>
    <property type="match status" value="1"/>
</dbReference>
<evidence type="ECO:0000313" key="17">
    <source>
        <dbReference type="Proteomes" id="UP000176376"/>
    </source>
</evidence>
<evidence type="ECO:0000256" key="12">
    <source>
        <dbReference type="HAMAP-Rule" id="MF_00974"/>
    </source>
</evidence>
<comment type="cofactor">
    <cofactor evidence="13 14">
        <name>Zn(2+)</name>
        <dbReference type="ChEBI" id="CHEBI:29105"/>
    </cofactor>
    <text evidence="13 14">Binds 1 zinc ion per monomer.</text>
</comment>
<evidence type="ECO:0000256" key="10">
    <source>
        <dbReference type="ARBA" id="ARBA00023125"/>
    </source>
</evidence>
<evidence type="ECO:0000256" key="3">
    <source>
        <dbReference type="ARBA" id="ARBA00022679"/>
    </source>
</evidence>
<dbReference type="PIRSF" id="PIRSF002811">
    <property type="entry name" value="DnaG"/>
    <property type="match status" value="1"/>
</dbReference>
<keyword evidence="2 12" id="KW-0639">Primosome</keyword>
<dbReference type="FunFam" id="3.90.580.10:FF:000001">
    <property type="entry name" value="DNA primase"/>
    <property type="match status" value="1"/>
</dbReference>
<dbReference type="EMBL" id="MGAY01000019">
    <property type="protein sequence ID" value="OGK56935.1"/>
    <property type="molecule type" value="Genomic_DNA"/>
</dbReference>
<dbReference type="Pfam" id="PF08275">
    <property type="entry name" value="DNAG_N"/>
    <property type="match status" value="1"/>
</dbReference>
<dbReference type="GO" id="GO:0006269">
    <property type="term" value="P:DNA replication, synthesis of primer"/>
    <property type="evidence" value="ECO:0007669"/>
    <property type="project" value="UniProtKB-UniRule"/>
</dbReference>
<keyword evidence="11 12" id="KW-0804">Transcription</keyword>
<name>A0A1F7JMV1_9BACT</name>
<dbReference type="AlphaFoldDB" id="A0A1F7JMV1"/>
<dbReference type="InterPro" id="IPR013264">
    <property type="entry name" value="DNAG_N"/>
</dbReference>
<accession>A0A1F7JMV1</accession>
<sequence length="601" mass="69732">MPLLVLIYAGMVSDTEEIKKRIDIVDYVGSFITLKKAGRNYKALCPFHQEKTPSFIVSPDRQSWHCFGSCQEGGDAIKFLMKWENITFFEALKELAEKTGIKLKKLDFEDKIWKKKEQLFKINSLAEEFFHFLLMKHKIGENARQYLAKRNISEKVIETFKIGYAPSSWESMTKFLYKKNFQKTDLIESGLVVVPDSQRTYDRFRHRLMFPLKDPRGNTLGFSGRLFTDEKEAKYINTPETTVYHKRETLFGLNITKEAIKKNEKVIVVEGEFDMLSCFQNGLSNVVAVKGSAVTRDQLMLLKRYTNKMILALDSDASGEETTRRAITEADTLDFEIYVADYSYAKDPDEAITIDLPRFKKIIETPVVYYDFVINQTFKKYQGDDVFSKKNIAAEVINHLIDIQNPIVKVHYIKKLAAMIDVDSKTIETLMHKEYIKRKKQNLTKNIVSQKIEINRFELLQRYILSLLFQSPNPKQVMTQLNAVIEPADFSVPAYQKLLVRFSNYLDKQEELTDIKQFIKTLTKELIPAFDEIYLFDISIFDKSIGENDLNKTLMELKKLALKKQIKEKITNLDTDKDAENVAVSELVEKLSNLDKKMSMV</sequence>
<dbReference type="Pfam" id="PF13155">
    <property type="entry name" value="Toprim_2"/>
    <property type="match status" value="1"/>
</dbReference>
<dbReference type="GO" id="GO:1990077">
    <property type="term" value="C:primosome complex"/>
    <property type="evidence" value="ECO:0007669"/>
    <property type="project" value="UniProtKB-KW"/>
</dbReference>
<dbReference type="InterPro" id="IPR016136">
    <property type="entry name" value="DNA_helicase_N/primase_C"/>
</dbReference>
<dbReference type="InterPro" id="IPR036977">
    <property type="entry name" value="DNA_primase_Znf_CHC2"/>
</dbReference>
<dbReference type="InterPro" id="IPR050219">
    <property type="entry name" value="DnaG_primase"/>
</dbReference>
<dbReference type="InterPro" id="IPR030846">
    <property type="entry name" value="DnaG_bac"/>
</dbReference>
<dbReference type="SMART" id="SM00493">
    <property type="entry name" value="TOPRIM"/>
    <property type="match status" value="1"/>
</dbReference>
<dbReference type="InterPro" id="IPR034151">
    <property type="entry name" value="TOPRIM_DnaG_bac"/>
</dbReference>
<evidence type="ECO:0000256" key="8">
    <source>
        <dbReference type="ARBA" id="ARBA00022833"/>
    </source>
</evidence>
<organism evidence="16 17">
    <name type="scientific">Candidatus Roizmanbacteria bacterium RIFCSPLOWO2_02_FULL_38_10</name>
    <dbReference type="NCBI Taxonomy" id="1802074"/>
    <lineage>
        <taxon>Bacteria</taxon>
        <taxon>Candidatus Roizmaniibacteriota</taxon>
    </lineage>
</organism>
<dbReference type="CDD" id="cd03364">
    <property type="entry name" value="TOPRIM_DnaG_primases"/>
    <property type="match status" value="1"/>
</dbReference>
<evidence type="ECO:0000256" key="9">
    <source>
        <dbReference type="ARBA" id="ARBA00022842"/>
    </source>
</evidence>
<comment type="function">
    <text evidence="12 13">RNA polymerase that catalyzes the synthesis of short RNA molecules used as primers for DNA polymerase during DNA replication.</text>
</comment>
<dbReference type="InterPro" id="IPR006171">
    <property type="entry name" value="TOPRIM_dom"/>
</dbReference>
<dbReference type="Gene3D" id="3.40.1360.10">
    <property type="match status" value="1"/>
</dbReference>
<dbReference type="SUPFAM" id="SSF57783">
    <property type="entry name" value="Zinc beta-ribbon"/>
    <property type="match status" value="1"/>
</dbReference>
<dbReference type="Pfam" id="PF10410">
    <property type="entry name" value="DnaB_bind"/>
    <property type="match status" value="1"/>
</dbReference>
<evidence type="ECO:0000313" key="16">
    <source>
        <dbReference type="EMBL" id="OGK56935.1"/>
    </source>
</evidence>
<evidence type="ECO:0000256" key="5">
    <source>
        <dbReference type="ARBA" id="ARBA00022705"/>
    </source>
</evidence>
<dbReference type="Proteomes" id="UP000176376">
    <property type="component" value="Unassembled WGS sequence"/>
</dbReference>
<proteinExistence type="inferred from homology"/>
<dbReference type="InterPro" id="IPR019475">
    <property type="entry name" value="DNA_primase_DnaB-bd"/>
</dbReference>
<dbReference type="FunFam" id="3.90.980.10:FF:000001">
    <property type="entry name" value="DNA primase"/>
    <property type="match status" value="1"/>
</dbReference>
<keyword evidence="9" id="KW-0460">Magnesium</keyword>
<keyword evidence="5 12" id="KW-0235">DNA replication</keyword>
<dbReference type="SUPFAM" id="SSF56731">
    <property type="entry name" value="DNA primase core"/>
    <property type="match status" value="1"/>
</dbReference>
<dbReference type="PANTHER" id="PTHR30313">
    <property type="entry name" value="DNA PRIMASE"/>
    <property type="match status" value="1"/>
</dbReference>
<dbReference type="GO" id="GO:0008270">
    <property type="term" value="F:zinc ion binding"/>
    <property type="evidence" value="ECO:0007669"/>
    <property type="project" value="UniProtKB-KW"/>
</dbReference>
<comment type="caution">
    <text evidence="16">The sequence shown here is derived from an EMBL/GenBank/DDBJ whole genome shotgun (WGS) entry which is preliminary data.</text>
</comment>
<evidence type="ECO:0000256" key="1">
    <source>
        <dbReference type="ARBA" id="ARBA00022478"/>
    </source>
</evidence>
<keyword evidence="3 12" id="KW-0808">Transferase</keyword>
<reference evidence="16 17" key="1">
    <citation type="journal article" date="2016" name="Nat. Commun.">
        <title>Thousands of microbial genomes shed light on interconnected biogeochemical processes in an aquifer system.</title>
        <authorList>
            <person name="Anantharaman K."/>
            <person name="Brown C.T."/>
            <person name="Hug L.A."/>
            <person name="Sharon I."/>
            <person name="Castelle C.J."/>
            <person name="Probst A.J."/>
            <person name="Thomas B.C."/>
            <person name="Singh A."/>
            <person name="Wilkins M.J."/>
            <person name="Karaoz U."/>
            <person name="Brodie E.L."/>
            <person name="Williams K.H."/>
            <person name="Hubbard S.S."/>
            <person name="Banfield J.F."/>
        </authorList>
    </citation>
    <scope>NUCLEOTIDE SEQUENCE [LARGE SCALE GENOMIC DNA]</scope>
</reference>
<dbReference type="PANTHER" id="PTHR30313:SF2">
    <property type="entry name" value="DNA PRIMASE"/>
    <property type="match status" value="1"/>
</dbReference>
<keyword evidence="4 12" id="KW-0548">Nucleotidyltransferase</keyword>
<dbReference type="Gene3D" id="3.90.580.10">
    <property type="entry name" value="Zinc finger, CHC2-type domain"/>
    <property type="match status" value="1"/>
</dbReference>